<dbReference type="GeneID" id="106464727"/>
<name>A0ABM1SX49_LIMPO</name>
<evidence type="ECO:0000313" key="6">
    <source>
        <dbReference type="RefSeq" id="XP_022248205.1"/>
    </source>
</evidence>
<dbReference type="InterPro" id="IPR026236">
    <property type="entry name" value="Int2_metazoa"/>
</dbReference>
<dbReference type="PANTHER" id="PTHR28608">
    <property type="entry name" value="INTEGRATOR COMPLEX SUBUNIT 2"/>
    <property type="match status" value="1"/>
</dbReference>
<keyword evidence="5" id="KW-1185">Reference proteome</keyword>
<keyword evidence="3" id="KW-0539">Nucleus</keyword>
<feature type="compositionally biased region" description="Low complexity" evidence="4">
    <location>
        <begin position="562"/>
        <end position="576"/>
    </location>
</feature>
<organism evidence="5 6">
    <name type="scientific">Limulus polyphemus</name>
    <name type="common">Atlantic horseshoe crab</name>
    <dbReference type="NCBI Taxonomy" id="6850"/>
    <lineage>
        <taxon>Eukaryota</taxon>
        <taxon>Metazoa</taxon>
        <taxon>Ecdysozoa</taxon>
        <taxon>Arthropoda</taxon>
        <taxon>Chelicerata</taxon>
        <taxon>Merostomata</taxon>
        <taxon>Xiphosura</taxon>
        <taxon>Limulidae</taxon>
        <taxon>Limulus</taxon>
    </lineage>
</organism>
<evidence type="ECO:0000256" key="4">
    <source>
        <dbReference type="SAM" id="MobiDB-lite"/>
    </source>
</evidence>
<dbReference type="InterPro" id="IPR029321">
    <property type="entry name" value="INTS2"/>
</dbReference>
<comment type="subcellular location">
    <subcellularLocation>
        <location evidence="1">Nucleus</location>
    </subcellularLocation>
</comment>
<feature type="region of interest" description="Disordered" evidence="4">
    <location>
        <begin position="562"/>
        <end position="586"/>
    </location>
</feature>
<dbReference type="PRINTS" id="PR02105">
    <property type="entry name" value="INTSUBUNIT2"/>
</dbReference>
<dbReference type="Pfam" id="PF14750">
    <property type="entry name" value="INTS2"/>
    <property type="match status" value="1"/>
</dbReference>
<dbReference type="Proteomes" id="UP000694941">
    <property type="component" value="Unplaced"/>
</dbReference>
<proteinExistence type="inferred from homology"/>
<dbReference type="PANTHER" id="PTHR28608:SF1">
    <property type="entry name" value="INTEGRATOR COMPLEX SUBUNIT 2"/>
    <property type="match status" value="1"/>
</dbReference>
<protein>
    <submittedName>
        <fullName evidence="6">LOW QUALITY PROTEIN: integrator complex subunit 2-like</fullName>
    </submittedName>
</protein>
<dbReference type="SUPFAM" id="SSF48371">
    <property type="entry name" value="ARM repeat"/>
    <property type="match status" value="1"/>
</dbReference>
<evidence type="ECO:0000256" key="3">
    <source>
        <dbReference type="ARBA" id="ARBA00023242"/>
    </source>
</evidence>
<gene>
    <name evidence="6" type="primary">LOC106464727</name>
</gene>
<evidence type="ECO:0000313" key="5">
    <source>
        <dbReference type="Proteomes" id="UP000694941"/>
    </source>
</evidence>
<reference evidence="6" key="1">
    <citation type="submission" date="2025-08" db="UniProtKB">
        <authorList>
            <consortium name="RefSeq"/>
        </authorList>
    </citation>
    <scope>IDENTIFICATION</scope>
    <source>
        <tissue evidence="6">Muscle</tissue>
    </source>
</reference>
<accession>A0ABM1SX49</accession>
<evidence type="ECO:0000256" key="1">
    <source>
        <dbReference type="ARBA" id="ARBA00004123"/>
    </source>
</evidence>
<dbReference type="InterPro" id="IPR016024">
    <property type="entry name" value="ARM-type_fold"/>
</dbReference>
<evidence type="ECO:0000256" key="2">
    <source>
        <dbReference type="ARBA" id="ARBA00006705"/>
    </source>
</evidence>
<dbReference type="RefSeq" id="XP_022248205.1">
    <property type="nucleotide sequence ID" value="XM_022392497.1"/>
</dbReference>
<sequence length="1106" mass="124277">MTVNLVVTPRAFKAIQTVDVAELAELSEQEIRPLLPCLVRMSLCGPLDQRNEWSINKKTILKILLGIELVNSLVALLSIDFHALEIDVKENPSEYVFRSSELFDNTVYLEEVADVLCIAQAELPGLLHIPDVAEALLHVKNGAGLICRLVANAPDSFQEVCETLIKNGEKQDEETPGGRIRMQALRMLCQMNVVQTLSVRATAVEQCRMPGLAVLLTLDHSRLEQGHREATDFDSVVGDLVAFVSGLLLGNDDKVRAWFAQYVRNCQKKCESDGGTIQPLREELLQRLQNLVLFSIDQRNLPDSKVVQASSLLRLYCALRGIAGLKFYEDETNLLLQLLTSHPPPSPAGIRFVSLGVCMLLACPTLISDGDHERRASEWICWLLQEESYFGRTSGVNASFGEMLLLIAIHFHSNQTTAISDLVCSTLGMKVPIRQNNLSRMKAIFTQEIFTDQVVTAHAVKVPVTPNLCSNTTGFLPVHCIHQLLKSRAFTKHKVPIKDWIYRQICNTVPPLHPVLPPLIEVYVNSVIIPSSKSAQDTTNEPITEDEIMAVFKNSIFVPRASKNNSSRPSSRSGRSTPIAMETNEETPSSLTSQMLLLYYLLLYKDTRLANMKAILSANRKVKCYSSKFFAQLPIIYLLQQAQREQQQFAGLFSPLLRLLATHFPHLCQVEEWIVEEKKKAFQKVVELGSFKPKIVCTTDSLREAFQEVSTCSIKLLALLDHLLSLPLYQLWPFASSFASHLPQLLDPSVPQLLVDKANEVWWRLNRVFPRRLWVMTVNATRPTRLPLVALKPLILDDIVLDPLHVLRCDQRLFRCASLLEITLYMLRAFLAASRTHLTHHVLEHPLLEKTGPLEGEKDREDLKHALMMAQESAAVQILMECLLPMDEENKSEGLLTRLREVQSLICSHFHQVFIADPHLVKLIHFQGYPSKLLPITVTSIPSMHICLDFIPELLSQPQLEKQVFGIELTSYLCQQYAIPKSLSIARLCISVVHTLLGVIPSERRPQLILPALPAIVRMCKAFPPLFEDVVALLLQLGHICYSHACVMDMFSPSVIDYSTSVPDKETLKEVQKVIWSLPTNNAVCLAIRSAYRDLCEAAVAETAAY</sequence>
<comment type="similarity">
    <text evidence="2">Belongs to the Integrator subunit 2 family.</text>
</comment>